<organism evidence="2 3">
    <name type="scientific">Legionella pneumophila</name>
    <dbReference type="NCBI Taxonomy" id="446"/>
    <lineage>
        <taxon>Bacteria</taxon>
        <taxon>Pseudomonadati</taxon>
        <taxon>Pseudomonadota</taxon>
        <taxon>Gammaproteobacteria</taxon>
        <taxon>Legionellales</taxon>
        <taxon>Legionellaceae</taxon>
        <taxon>Legionella</taxon>
    </lineage>
</organism>
<dbReference type="AlphaFoldDB" id="A0A2S6F5T9"/>
<dbReference type="EMBL" id="PQWY01000004">
    <property type="protein sequence ID" value="PPK32793.1"/>
    <property type="molecule type" value="Genomic_DNA"/>
</dbReference>
<protein>
    <submittedName>
        <fullName evidence="2">Phosphoesterase</fullName>
    </submittedName>
</protein>
<accession>A0A2S6F5T9</accession>
<evidence type="ECO:0000259" key="1">
    <source>
        <dbReference type="Pfam" id="PF23127"/>
    </source>
</evidence>
<name>A0A2S6F5T9_LEGPN</name>
<gene>
    <name evidence="2" type="ORF">C3928_02900</name>
</gene>
<proteinExistence type="predicted"/>
<comment type="caution">
    <text evidence="2">The sequence shown here is derived from an EMBL/GenBank/DDBJ whole genome shotgun (WGS) entry which is preliminary data.</text>
</comment>
<sequence length="380" mass="43787">MHIEMAQQQQQSGSDNSMAPVWIVILLFITAYFIWALAHQYIVSFVFTINIWQARLVNLFLNNQLLANQIYLMQTLDPNTVNWDQMVTVMRAVGDYMRYPVICILVVLAFVLYNSNVTLKYRKTYDMKSLRAQEQFNWPAIMPIIKEDLVSQDVNKGPWAMALTPMEFARKYNLLRKDDALLDNPVPGQEMTAGIRRGDAKRVFTMQLGPYWDGFERCSPQAYALSAVFMARMNRDRDAANNILKVLDKTFVDGKPDFSVARPVMKKYQNTELVQEVVAKHAYVLTVIASLLEAAREDGVVPSSEFLWLKPVDRRLWYMLNCVGRQTPYSEVAGPFAHWKAEKEMGRRSLVPMIDEAIRALEIAVKEVKLSPRQMEELEP</sequence>
<dbReference type="OrthoDB" id="5616932at2"/>
<evidence type="ECO:0000313" key="3">
    <source>
        <dbReference type="Proteomes" id="UP000239239"/>
    </source>
</evidence>
<evidence type="ECO:0000313" key="2">
    <source>
        <dbReference type="EMBL" id="PPK32793.1"/>
    </source>
</evidence>
<dbReference type="Proteomes" id="UP000239239">
    <property type="component" value="Unassembled WGS sequence"/>
</dbReference>
<dbReference type="NCBIfam" id="NF033890">
    <property type="entry name" value="DotM_IcmP_IVB"/>
    <property type="match status" value="1"/>
</dbReference>
<dbReference type="Pfam" id="PF23127">
    <property type="entry name" value="DotM_C"/>
    <property type="match status" value="1"/>
</dbReference>
<dbReference type="InterPro" id="IPR049921">
    <property type="entry name" value="DotM-like"/>
</dbReference>
<dbReference type="InterPro" id="IPR056464">
    <property type="entry name" value="DotM_C"/>
</dbReference>
<reference evidence="2 3" key="1">
    <citation type="submission" date="2018-02" db="EMBL/GenBank/DDBJ databases">
        <title>Draft genome sequences of four Legionella pneumophila clinical strains isolated in Ontario.</title>
        <authorList>
            <person name="Fortuna A."/>
            <person name="Ramnarine R."/>
            <person name="Li A."/>
            <person name="Frantz C."/>
            <person name="Mallo G."/>
        </authorList>
    </citation>
    <scope>NUCLEOTIDE SEQUENCE [LARGE SCALE GENOMIC DNA]</scope>
    <source>
        <strain evidence="2 3">LG61</strain>
    </source>
</reference>
<feature type="domain" description="DotM C-terminal cytoplasmic" evidence="1">
    <location>
        <begin position="199"/>
        <end position="362"/>
    </location>
</feature>